<dbReference type="CDD" id="cd00299">
    <property type="entry name" value="GST_C_family"/>
    <property type="match status" value="1"/>
</dbReference>
<reference evidence="2" key="1">
    <citation type="journal article" date="2020" name="New Phytol.">
        <title>Comparative genomics reveals dynamic genome evolution in host specialist ectomycorrhizal fungi.</title>
        <authorList>
            <person name="Lofgren L.A."/>
            <person name="Nguyen N.H."/>
            <person name="Vilgalys R."/>
            <person name="Ruytinx J."/>
            <person name="Liao H.L."/>
            <person name="Branco S."/>
            <person name="Kuo A."/>
            <person name="LaButti K."/>
            <person name="Lipzen A."/>
            <person name="Andreopoulos W."/>
            <person name="Pangilinan J."/>
            <person name="Riley R."/>
            <person name="Hundley H."/>
            <person name="Na H."/>
            <person name="Barry K."/>
            <person name="Grigoriev I.V."/>
            <person name="Stajich J.E."/>
            <person name="Kennedy P.G."/>
        </authorList>
    </citation>
    <scope>NUCLEOTIDE SEQUENCE</scope>
    <source>
        <strain evidence="2">DOB743</strain>
    </source>
</reference>
<evidence type="ECO:0000313" key="3">
    <source>
        <dbReference type="Proteomes" id="UP000714275"/>
    </source>
</evidence>
<dbReference type="InterPro" id="IPR036282">
    <property type="entry name" value="Glutathione-S-Trfase_C_sf"/>
</dbReference>
<dbReference type="Gene3D" id="1.20.1050.10">
    <property type="match status" value="1"/>
</dbReference>
<proteinExistence type="predicted"/>
<dbReference type="Proteomes" id="UP000714275">
    <property type="component" value="Unassembled WGS sequence"/>
</dbReference>
<name>A0A9P7A1A6_9AGAM</name>
<gene>
    <name evidence="2" type="ORF">EV702DRAFT_1178154</name>
</gene>
<feature type="domain" description="Glutathione S-transferase UstS-like C-terminal" evidence="1">
    <location>
        <begin position="129"/>
        <end position="259"/>
    </location>
</feature>
<evidence type="ECO:0000259" key="1">
    <source>
        <dbReference type="Pfam" id="PF22041"/>
    </source>
</evidence>
<dbReference type="EMBL" id="JABBWD010000010">
    <property type="protein sequence ID" value="KAG1779907.1"/>
    <property type="molecule type" value="Genomic_DNA"/>
</dbReference>
<dbReference type="OrthoDB" id="4951845at2759"/>
<evidence type="ECO:0000313" key="2">
    <source>
        <dbReference type="EMBL" id="KAG1779907.1"/>
    </source>
</evidence>
<dbReference type="AlphaFoldDB" id="A0A9P7A1A6"/>
<organism evidence="2 3">
    <name type="scientific">Suillus placidus</name>
    <dbReference type="NCBI Taxonomy" id="48579"/>
    <lineage>
        <taxon>Eukaryota</taxon>
        <taxon>Fungi</taxon>
        <taxon>Dikarya</taxon>
        <taxon>Basidiomycota</taxon>
        <taxon>Agaricomycotina</taxon>
        <taxon>Agaricomycetes</taxon>
        <taxon>Agaricomycetidae</taxon>
        <taxon>Boletales</taxon>
        <taxon>Suillineae</taxon>
        <taxon>Suillaceae</taxon>
        <taxon>Suillus</taxon>
    </lineage>
</organism>
<dbReference type="Gene3D" id="3.40.30.10">
    <property type="entry name" value="Glutaredoxin"/>
    <property type="match status" value="1"/>
</dbReference>
<dbReference type="Pfam" id="PF22041">
    <property type="entry name" value="GST_C_7"/>
    <property type="match status" value="1"/>
</dbReference>
<protein>
    <recommendedName>
        <fullName evidence="1">Glutathione S-transferase UstS-like C-terminal domain-containing protein</fullName>
    </recommendedName>
</protein>
<comment type="caution">
    <text evidence="2">The sequence shown here is derived from an EMBL/GenBank/DDBJ whole genome shotgun (WGS) entry which is preliminary data.</text>
</comment>
<keyword evidence="3" id="KW-1185">Reference proteome</keyword>
<dbReference type="SUPFAM" id="SSF47616">
    <property type="entry name" value="GST C-terminal domain-like"/>
    <property type="match status" value="1"/>
</dbReference>
<sequence length="265" mass="30240">MSQPMIILYDVPSNIPQPWAPNIWRVRLILNFKRLPYRTAWVEFPDVEETLHGIGAPPTSVRNDGRPVFSLPVIVDAIRSPQAPIVLSNANNIAEYLEVTYPGQYTFLSAIFTSEHFAARQVFPEGSRALQALFVHYIQEIFVKPLLPIMVPLSHQRLPERSQSHFLSGTTPSYLSVPPEREQAWRAVQEQFDFLANILDKNSGTDGDGVVAMGHELTYADFGIVSVLIWIEKVAPHDGWVRIRQWNGGRWSKLWERCKNCMDVF</sequence>
<accession>A0A9P7A1A6</accession>
<dbReference type="InterPro" id="IPR054416">
    <property type="entry name" value="GST_UstS-like_C"/>
</dbReference>